<protein>
    <submittedName>
        <fullName evidence="3">DUF4157 domain-containing protein</fullName>
    </submittedName>
</protein>
<dbReference type="Proteomes" id="UP001153387">
    <property type="component" value="Unassembled WGS sequence"/>
</dbReference>
<dbReference type="AlphaFoldDB" id="A0A9X4KCH3"/>
<accession>A0A9X4KCH3</accession>
<organism evidence="3 4">
    <name type="scientific">Cohnella ginsengisoli</name>
    <dbReference type="NCBI Taxonomy" id="425004"/>
    <lineage>
        <taxon>Bacteria</taxon>
        <taxon>Bacillati</taxon>
        <taxon>Bacillota</taxon>
        <taxon>Bacilli</taxon>
        <taxon>Bacillales</taxon>
        <taxon>Paenibacillaceae</taxon>
        <taxon>Cohnella</taxon>
    </lineage>
</organism>
<feature type="domain" description="eCIS core" evidence="2">
    <location>
        <begin position="70"/>
        <end position="143"/>
    </location>
</feature>
<feature type="compositionally biased region" description="Basic residues" evidence="1">
    <location>
        <begin position="1"/>
        <end position="12"/>
    </location>
</feature>
<feature type="region of interest" description="Disordered" evidence="1">
    <location>
        <begin position="1"/>
        <end position="25"/>
    </location>
</feature>
<comment type="caution">
    <text evidence="3">The sequence shown here is derived from an EMBL/GenBank/DDBJ whole genome shotgun (WGS) entry which is preliminary data.</text>
</comment>
<evidence type="ECO:0000259" key="2">
    <source>
        <dbReference type="Pfam" id="PF13699"/>
    </source>
</evidence>
<dbReference type="Pfam" id="PF13699">
    <property type="entry name" value="eCIS_core"/>
    <property type="match status" value="1"/>
</dbReference>
<feature type="region of interest" description="Disordered" evidence="1">
    <location>
        <begin position="49"/>
        <end position="68"/>
    </location>
</feature>
<name>A0A9X4KCH3_9BACL</name>
<evidence type="ECO:0000313" key="3">
    <source>
        <dbReference type="EMBL" id="MDG0789533.1"/>
    </source>
</evidence>
<dbReference type="RefSeq" id="WP_277563467.1">
    <property type="nucleotide sequence ID" value="NZ_JAPDHZ010000002.1"/>
</dbReference>
<proteinExistence type="predicted"/>
<dbReference type="EMBL" id="JAPDHZ010000002">
    <property type="protein sequence ID" value="MDG0789533.1"/>
    <property type="molecule type" value="Genomic_DNA"/>
</dbReference>
<evidence type="ECO:0000313" key="4">
    <source>
        <dbReference type="Proteomes" id="UP001153387"/>
    </source>
</evidence>
<feature type="region of interest" description="Disordered" evidence="1">
    <location>
        <begin position="164"/>
        <end position="209"/>
    </location>
</feature>
<reference evidence="3 4" key="1">
    <citation type="submission" date="2022-10" db="EMBL/GenBank/DDBJ databases">
        <title>Comparative genomic analysis of Cohnella hashimotonis sp. nov., isolated from the International Space Station.</title>
        <authorList>
            <person name="Simpson A."/>
            <person name="Venkateswaran K."/>
        </authorList>
    </citation>
    <scope>NUCLEOTIDE SEQUENCE [LARGE SCALE GENOMIC DNA]</scope>
    <source>
        <strain evidence="3 4">DSM 18997</strain>
    </source>
</reference>
<keyword evidence="4" id="KW-1185">Reference proteome</keyword>
<sequence length="209" mass="22535">MSRLYAHNRKPAASRTGQADKPQQGKPIQMLAMQRAVGNRAVLQMMRGGELSPEESEVPAQRKQERPGALPLDVQAKMEKVMGADFSNVNVHANSSQASSVGALAYAQGNDIHFAPGQYSPDTQSGQKIIGHELAHVVQQRQGRVLPTAQLKSGMRLNDDPALEKEADDLGERAAATPDQAAPTIQRMADRPTPGLPEHVAPFTPVQHS</sequence>
<evidence type="ECO:0000256" key="1">
    <source>
        <dbReference type="SAM" id="MobiDB-lite"/>
    </source>
</evidence>
<dbReference type="InterPro" id="IPR025295">
    <property type="entry name" value="eCIS_core_dom"/>
</dbReference>
<gene>
    <name evidence="3" type="ORF">OMP38_00670</name>
</gene>